<keyword evidence="3 5" id="KW-0170">Cobalt</keyword>
<evidence type="ECO:0000313" key="8">
    <source>
        <dbReference type="Proteomes" id="UP000185598"/>
    </source>
</evidence>
<dbReference type="GO" id="GO:0031471">
    <property type="term" value="C:ethanolamine degradation polyhedral organelle"/>
    <property type="evidence" value="ECO:0007669"/>
    <property type="project" value="UniProtKB-UniRule"/>
</dbReference>
<comment type="function">
    <text evidence="5">Catalyzes the deamination of various vicinal amino-alcohols to oxo compounds. Allows this organism to utilize ethanolamine as the sole source of nitrogen and carbon in the presence of external vitamin B12.</text>
</comment>
<dbReference type="GO" id="GO:0009350">
    <property type="term" value="C:ethanolamine ammonia-lyase complex"/>
    <property type="evidence" value="ECO:0007669"/>
    <property type="project" value="UniProtKB-UniRule"/>
</dbReference>
<dbReference type="UniPathway" id="UPA00560"/>
<evidence type="ECO:0000313" key="9">
    <source>
        <dbReference type="Proteomes" id="UP000544107"/>
    </source>
</evidence>
<comment type="subunit">
    <text evidence="5">The basic unit is a heterodimer which dimerizes to form tetramers. The heterotetramers trimerize; 6 large subunits form a core ring with 6 small subunits projecting outwards.</text>
</comment>
<comment type="similarity">
    <text evidence="5">Belongs to the EutC family.</text>
</comment>
<sequence>MSNPVDFDPFARFRSATRARIGLGRAGDALPTAAVLEFQLAHARARDAVHGDVDFDILSAELAPAKTVLVRSLAKDRATYLTRPDLGRTPDHQDLPQGQEAYDVAFVIADGLSAAAVQRHAAAVYHATARRLGGFSIAPVILGSQARVAFGDEAAAAFQAQVAIVLVGERPGLSVPDSLGAYITFAPRKGRRDSERNCVSNIHDDGLPYELAAEKIAWLVRESLRLKLSGVDLKENAGEGYIGTETVASLT</sequence>
<keyword evidence="4 5" id="KW-1283">Bacterial microcompartment</keyword>
<dbReference type="GO" id="GO:0046336">
    <property type="term" value="P:ethanolamine catabolic process"/>
    <property type="evidence" value="ECO:0007669"/>
    <property type="project" value="UniProtKB-UniRule"/>
</dbReference>
<gene>
    <name evidence="5" type="primary">eutC</name>
    <name evidence="7" type="ORF">BJF91_15810</name>
    <name evidence="6" type="ORF">GGQ71_004176</name>
</gene>
<dbReference type="NCBIfam" id="NF003971">
    <property type="entry name" value="PRK05465.1"/>
    <property type="match status" value="1"/>
</dbReference>
<dbReference type="RefSeq" id="WP_075613200.1">
    <property type="nucleotide sequence ID" value="NZ_JACIED010000006.1"/>
</dbReference>
<keyword evidence="8" id="KW-1185">Reference proteome</keyword>
<dbReference type="Proteomes" id="UP000544107">
    <property type="component" value="Unassembled WGS sequence"/>
</dbReference>
<dbReference type="STRING" id="887144.BJF91_15810"/>
<dbReference type="OrthoDB" id="114248at2"/>
<keyword evidence="2 5" id="KW-0456">Lyase</keyword>
<name>A0A1Q9A9F5_9HYPH</name>
<feature type="binding site" evidence="5">
    <location>
        <position position="148"/>
    </location>
    <ligand>
        <name>adenosylcob(III)alamin</name>
        <dbReference type="ChEBI" id="CHEBI:18408"/>
    </ligand>
</feature>
<comment type="cofactor">
    <cofactor evidence="5">
        <name>adenosylcob(III)alamin</name>
        <dbReference type="ChEBI" id="CHEBI:18408"/>
    </cofactor>
    <text evidence="5">Binds between the large and small subunits.</text>
</comment>
<dbReference type="EMBL" id="MKIN01000019">
    <property type="protein sequence ID" value="OLP51509.1"/>
    <property type="molecule type" value="Genomic_DNA"/>
</dbReference>
<dbReference type="Gene3D" id="3.40.50.11240">
    <property type="entry name" value="Ethanolamine ammonia-lyase light chain (EutC)"/>
    <property type="match status" value="1"/>
</dbReference>
<dbReference type="Proteomes" id="UP000185598">
    <property type="component" value="Unassembled WGS sequence"/>
</dbReference>
<comment type="catalytic activity">
    <reaction evidence="5">
        <text>ethanolamine = acetaldehyde + NH4(+)</text>
        <dbReference type="Rhea" id="RHEA:15313"/>
        <dbReference type="ChEBI" id="CHEBI:15343"/>
        <dbReference type="ChEBI" id="CHEBI:28938"/>
        <dbReference type="ChEBI" id="CHEBI:57603"/>
        <dbReference type="EC" id="4.3.1.7"/>
    </reaction>
</comment>
<evidence type="ECO:0000256" key="2">
    <source>
        <dbReference type="ARBA" id="ARBA00023239"/>
    </source>
</evidence>
<organism evidence="7 8">
    <name type="scientific">Allorhizobium taibaishanense</name>
    <dbReference type="NCBI Taxonomy" id="887144"/>
    <lineage>
        <taxon>Bacteria</taxon>
        <taxon>Pseudomonadati</taxon>
        <taxon>Pseudomonadota</taxon>
        <taxon>Alphaproteobacteria</taxon>
        <taxon>Hyphomicrobiales</taxon>
        <taxon>Rhizobiaceae</taxon>
        <taxon>Rhizobium/Agrobacterium group</taxon>
        <taxon>Allorhizobium</taxon>
    </lineage>
</organism>
<dbReference type="AlphaFoldDB" id="A0A1Q9A9F5"/>
<dbReference type="InterPro" id="IPR009246">
    <property type="entry name" value="EutC"/>
</dbReference>
<protein>
    <recommendedName>
        <fullName evidence="5">Ethanolamine ammonia-lyase small subunit</fullName>
        <shortName evidence="5">EAL small subunit</shortName>
        <ecNumber evidence="5">4.3.1.7</ecNumber>
    </recommendedName>
</protein>
<feature type="binding site" evidence="5">
    <location>
        <position position="169"/>
    </location>
    <ligand>
        <name>adenosylcob(III)alamin</name>
        <dbReference type="ChEBI" id="CHEBI:18408"/>
    </ligand>
</feature>
<evidence type="ECO:0000256" key="3">
    <source>
        <dbReference type="ARBA" id="ARBA00023285"/>
    </source>
</evidence>
<dbReference type="InterPro" id="IPR042251">
    <property type="entry name" value="EutC_C"/>
</dbReference>
<dbReference type="GO" id="GO:0008851">
    <property type="term" value="F:ethanolamine ammonia-lyase activity"/>
    <property type="evidence" value="ECO:0007669"/>
    <property type="project" value="UniProtKB-UniRule"/>
</dbReference>
<comment type="subcellular location">
    <subcellularLocation>
        <location evidence="5">Bacterial microcompartment</location>
    </subcellularLocation>
</comment>
<reference evidence="6 9" key="2">
    <citation type="submission" date="2020-08" db="EMBL/GenBank/DDBJ databases">
        <title>Genomic Encyclopedia of Type Strains, Phase IV (KMG-IV): sequencing the most valuable type-strain genomes for metagenomic binning, comparative biology and taxonomic classification.</title>
        <authorList>
            <person name="Goeker M."/>
        </authorList>
    </citation>
    <scope>NUCLEOTIDE SEQUENCE [LARGE SCALE GENOMIC DNA]</scope>
    <source>
        <strain evidence="6 9">DSM 100021</strain>
    </source>
</reference>
<evidence type="ECO:0000256" key="4">
    <source>
        <dbReference type="ARBA" id="ARBA00024446"/>
    </source>
</evidence>
<dbReference type="EC" id="4.3.1.7" evidence="5"/>
<evidence type="ECO:0000256" key="5">
    <source>
        <dbReference type="HAMAP-Rule" id="MF_00601"/>
    </source>
</evidence>
<evidence type="ECO:0000313" key="7">
    <source>
        <dbReference type="EMBL" id="OLP51509.1"/>
    </source>
</evidence>
<dbReference type="EMBL" id="JACIED010000006">
    <property type="protein sequence ID" value="MBB4009879.1"/>
    <property type="molecule type" value="Genomic_DNA"/>
</dbReference>
<dbReference type="Pfam" id="PF05985">
    <property type="entry name" value="EutC"/>
    <property type="match status" value="1"/>
</dbReference>
<reference evidence="7 8" key="1">
    <citation type="submission" date="2016-09" db="EMBL/GenBank/DDBJ databases">
        <title>Rhizobium oryziradicis sp. nov., isolated from the root of rice.</title>
        <authorList>
            <person name="Zhao J."/>
            <person name="Zhang X."/>
        </authorList>
    </citation>
    <scope>NUCLEOTIDE SEQUENCE [LARGE SCALE GENOMIC DNA]</scope>
    <source>
        <strain evidence="7 8">14971</strain>
    </source>
</reference>
<dbReference type="PANTHER" id="PTHR39330:SF1">
    <property type="entry name" value="ETHANOLAMINE AMMONIA-LYASE SMALL SUBUNIT"/>
    <property type="match status" value="1"/>
</dbReference>
<dbReference type="PANTHER" id="PTHR39330">
    <property type="entry name" value="ETHANOLAMINE AMMONIA-LYASE LIGHT CHAIN"/>
    <property type="match status" value="1"/>
</dbReference>
<dbReference type="GO" id="GO:0006520">
    <property type="term" value="P:amino acid metabolic process"/>
    <property type="evidence" value="ECO:0007669"/>
    <property type="project" value="InterPro"/>
</dbReference>
<evidence type="ECO:0000313" key="6">
    <source>
        <dbReference type="EMBL" id="MBB4009879.1"/>
    </source>
</evidence>
<dbReference type="GO" id="GO:0031419">
    <property type="term" value="F:cobalamin binding"/>
    <property type="evidence" value="ECO:0007669"/>
    <property type="project" value="UniProtKB-UniRule"/>
</dbReference>
<dbReference type="Gene3D" id="1.10.30.40">
    <property type="entry name" value="Ethanolamine ammonia-lyase light chain (EutC), N-terminal domain"/>
    <property type="match status" value="1"/>
</dbReference>
<comment type="pathway">
    <text evidence="5">Amine and polyamine degradation; ethanolamine degradation.</text>
</comment>
<dbReference type="InterPro" id="IPR042255">
    <property type="entry name" value="EutC_N"/>
</dbReference>
<dbReference type="HAMAP" id="MF_00601">
    <property type="entry name" value="EutC"/>
    <property type="match status" value="1"/>
</dbReference>
<feature type="binding site" evidence="5">
    <location>
        <position position="198"/>
    </location>
    <ligand>
        <name>adenosylcob(III)alamin</name>
        <dbReference type="ChEBI" id="CHEBI:18408"/>
    </ligand>
</feature>
<proteinExistence type="inferred from homology"/>
<keyword evidence="1 5" id="KW-0846">Cobalamin</keyword>
<accession>A0A1Q9A9F5</accession>
<comment type="caution">
    <text evidence="7">The sequence shown here is derived from an EMBL/GenBank/DDBJ whole genome shotgun (WGS) entry which is preliminary data.</text>
</comment>
<dbReference type="PIRSF" id="PIRSF018982">
    <property type="entry name" value="EutC"/>
    <property type="match status" value="1"/>
</dbReference>
<evidence type="ECO:0000256" key="1">
    <source>
        <dbReference type="ARBA" id="ARBA00022628"/>
    </source>
</evidence>